<comment type="caution">
    <text evidence="2">The sequence shown here is derived from an EMBL/GenBank/DDBJ whole genome shotgun (WGS) entry which is preliminary data.</text>
</comment>
<proteinExistence type="predicted"/>
<gene>
    <name evidence="2" type="ORF">B0H66DRAFT_587511</name>
</gene>
<evidence type="ECO:0000313" key="2">
    <source>
        <dbReference type="EMBL" id="KAK3331279.1"/>
    </source>
</evidence>
<sequence length="407" mass="45633">MDLTADLMDPQPASPRLSQAPTEVDTDGDGKPETVEVGKYGEGRRYRQRHGDHWDTLSTYNIWTNTSIRDPITGDPVGIWWQQDWMFYDDESESFEQLYSSRCSGWIKAFLKKLGCLSRQNYLSPVSADYRNCHIPLFQDPDSGDEYQLEPCELINLPRLRCGEYRKSADGLVLLQGRAVPPSASCQEDGLPSPPRHAIQLGTLHVRTLTARSKAEEWDEDLPATEQTNYSIVLDAESDDFPMWLILSRPQLKDCRIDDQFVEIPFFRGLLNDESTDYDCACLLNSVHRLDPDNPSAAPAFSEVLDMIRKTRRIMDPIYSDVPEDQLRKYVAGEPFDYLMPSVWPADPDLEVKITARYPDVPTAVIPTAGSSAGLGDEEDVDAAPPSDAAGAGHDQEDQGAKEDALI</sequence>
<feature type="region of interest" description="Disordered" evidence="1">
    <location>
        <begin position="368"/>
        <end position="407"/>
    </location>
</feature>
<accession>A0AAE0MHK3</accession>
<evidence type="ECO:0000313" key="3">
    <source>
        <dbReference type="Proteomes" id="UP001283341"/>
    </source>
</evidence>
<organism evidence="2 3">
    <name type="scientific">Apodospora peruviana</name>
    <dbReference type="NCBI Taxonomy" id="516989"/>
    <lineage>
        <taxon>Eukaryota</taxon>
        <taxon>Fungi</taxon>
        <taxon>Dikarya</taxon>
        <taxon>Ascomycota</taxon>
        <taxon>Pezizomycotina</taxon>
        <taxon>Sordariomycetes</taxon>
        <taxon>Sordariomycetidae</taxon>
        <taxon>Sordariales</taxon>
        <taxon>Lasiosphaeriaceae</taxon>
        <taxon>Apodospora</taxon>
    </lineage>
</organism>
<reference evidence="2" key="1">
    <citation type="journal article" date="2023" name="Mol. Phylogenet. Evol.">
        <title>Genome-scale phylogeny and comparative genomics of the fungal order Sordariales.</title>
        <authorList>
            <person name="Hensen N."/>
            <person name="Bonometti L."/>
            <person name="Westerberg I."/>
            <person name="Brannstrom I.O."/>
            <person name="Guillou S."/>
            <person name="Cros-Aarteil S."/>
            <person name="Calhoun S."/>
            <person name="Haridas S."/>
            <person name="Kuo A."/>
            <person name="Mondo S."/>
            <person name="Pangilinan J."/>
            <person name="Riley R."/>
            <person name="LaButti K."/>
            <person name="Andreopoulos B."/>
            <person name="Lipzen A."/>
            <person name="Chen C."/>
            <person name="Yan M."/>
            <person name="Daum C."/>
            <person name="Ng V."/>
            <person name="Clum A."/>
            <person name="Steindorff A."/>
            <person name="Ohm R.A."/>
            <person name="Martin F."/>
            <person name="Silar P."/>
            <person name="Natvig D.O."/>
            <person name="Lalanne C."/>
            <person name="Gautier V."/>
            <person name="Ament-Velasquez S.L."/>
            <person name="Kruys A."/>
            <person name="Hutchinson M.I."/>
            <person name="Powell A.J."/>
            <person name="Barry K."/>
            <person name="Miller A.N."/>
            <person name="Grigoriev I.V."/>
            <person name="Debuchy R."/>
            <person name="Gladieux P."/>
            <person name="Hiltunen Thoren M."/>
            <person name="Johannesson H."/>
        </authorList>
    </citation>
    <scope>NUCLEOTIDE SEQUENCE</scope>
    <source>
        <strain evidence="2">CBS 118394</strain>
    </source>
</reference>
<reference evidence="2" key="2">
    <citation type="submission" date="2023-06" db="EMBL/GenBank/DDBJ databases">
        <authorList>
            <consortium name="Lawrence Berkeley National Laboratory"/>
            <person name="Haridas S."/>
            <person name="Hensen N."/>
            <person name="Bonometti L."/>
            <person name="Westerberg I."/>
            <person name="Brannstrom I.O."/>
            <person name="Guillou S."/>
            <person name="Cros-Aarteil S."/>
            <person name="Calhoun S."/>
            <person name="Kuo A."/>
            <person name="Mondo S."/>
            <person name="Pangilinan J."/>
            <person name="Riley R."/>
            <person name="Labutti K."/>
            <person name="Andreopoulos B."/>
            <person name="Lipzen A."/>
            <person name="Chen C."/>
            <person name="Yanf M."/>
            <person name="Daum C."/>
            <person name="Ng V."/>
            <person name="Clum A."/>
            <person name="Steindorff A."/>
            <person name="Ohm R."/>
            <person name="Martin F."/>
            <person name="Silar P."/>
            <person name="Natvig D."/>
            <person name="Lalanne C."/>
            <person name="Gautier V."/>
            <person name="Ament-Velasquez S.L."/>
            <person name="Kruys A."/>
            <person name="Hutchinson M.I."/>
            <person name="Powell A.J."/>
            <person name="Barry K."/>
            <person name="Miller A.N."/>
            <person name="Grigoriev I.V."/>
            <person name="Debuchy R."/>
            <person name="Gladieux P."/>
            <person name="Thoren M.H."/>
            <person name="Johannesson H."/>
        </authorList>
    </citation>
    <scope>NUCLEOTIDE SEQUENCE</scope>
    <source>
        <strain evidence="2">CBS 118394</strain>
    </source>
</reference>
<dbReference type="Proteomes" id="UP001283341">
    <property type="component" value="Unassembled WGS sequence"/>
</dbReference>
<feature type="compositionally biased region" description="Basic and acidic residues" evidence="1">
    <location>
        <begin position="394"/>
        <end position="407"/>
    </location>
</feature>
<evidence type="ECO:0000256" key="1">
    <source>
        <dbReference type="SAM" id="MobiDB-lite"/>
    </source>
</evidence>
<keyword evidence="3" id="KW-1185">Reference proteome</keyword>
<dbReference type="EMBL" id="JAUEDM010000001">
    <property type="protein sequence ID" value="KAK3331279.1"/>
    <property type="molecule type" value="Genomic_DNA"/>
</dbReference>
<name>A0AAE0MHK3_9PEZI</name>
<dbReference type="AlphaFoldDB" id="A0AAE0MHK3"/>
<protein>
    <submittedName>
        <fullName evidence="2">Uncharacterized protein</fullName>
    </submittedName>
</protein>
<feature type="region of interest" description="Disordered" evidence="1">
    <location>
        <begin position="1"/>
        <end position="34"/>
    </location>
</feature>
<feature type="compositionally biased region" description="Low complexity" evidence="1">
    <location>
        <begin position="383"/>
        <end position="393"/>
    </location>
</feature>